<dbReference type="KEGG" id="tpav:HRQ91_02915"/>
<dbReference type="RefSeq" id="WP_210120178.1">
    <property type="nucleotide sequence ID" value="NZ_CP054142.1"/>
</dbReference>
<dbReference type="EMBL" id="CP054142">
    <property type="protein sequence ID" value="QTQ13490.1"/>
    <property type="molecule type" value="Genomic_DNA"/>
</dbReference>
<accession>A0A975F2L9</accession>
<keyword evidence="4" id="KW-1185">Reference proteome</keyword>
<dbReference type="Pfam" id="PF13635">
    <property type="entry name" value="DUF4143"/>
    <property type="match status" value="1"/>
</dbReference>
<dbReference type="Proteomes" id="UP000671908">
    <property type="component" value="Chromosome"/>
</dbReference>
<evidence type="ECO:0000313" key="3">
    <source>
        <dbReference type="EMBL" id="QTQ13490.1"/>
    </source>
</evidence>
<dbReference type="GO" id="GO:0005524">
    <property type="term" value="F:ATP binding"/>
    <property type="evidence" value="ECO:0007669"/>
    <property type="project" value="UniProtKB-KW"/>
</dbReference>
<evidence type="ECO:0000313" key="4">
    <source>
        <dbReference type="Proteomes" id="UP000671908"/>
    </source>
</evidence>
<dbReference type="Gene3D" id="3.40.50.300">
    <property type="entry name" value="P-loop containing nucleotide triphosphate hydrolases"/>
    <property type="match status" value="1"/>
</dbReference>
<name>A0A975F2L9_9SPIR</name>
<dbReference type="PANTHER" id="PTHR33295">
    <property type="entry name" value="ATPASE"/>
    <property type="match status" value="1"/>
</dbReference>
<dbReference type="AlphaFoldDB" id="A0A975F2L9"/>
<dbReference type="InterPro" id="IPR027417">
    <property type="entry name" value="P-loop_NTPase"/>
</dbReference>
<dbReference type="Pfam" id="PF13173">
    <property type="entry name" value="AAA_14"/>
    <property type="match status" value="1"/>
</dbReference>
<dbReference type="InterPro" id="IPR041682">
    <property type="entry name" value="AAA_14"/>
</dbReference>
<keyword evidence="3" id="KW-0547">Nucleotide-binding</keyword>
<feature type="domain" description="DUF4143" evidence="2">
    <location>
        <begin position="207"/>
        <end position="354"/>
    </location>
</feature>
<proteinExistence type="predicted"/>
<feature type="domain" description="AAA" evidence="1">
    <location>
        <begin position="29"/>
        <end position="157"/>
    </location>
</feature>
<keyword evidence="3" id="KW-0067">ATP-binding</keyword>
<gene>
    <name evidence="3" type="ORF">HRQ91_02915</name>
</gene>
<protein>
    <submittedName>
        <fullName evidence="3">ATP-binding protein</fullName>
    </submittedName>
</protein>
<sequence length="406" mass="47177">MEKLDEKKFPRIVRNEYLERLRTLRHKKLIKIVTGIRRCGKSTILEMFRDELLSEGIKKEQIVFINFEDFESKSLRNPDLLYSFIKERLTPEINYIFLDEIQRVENFPDVVDGLYIKKNVDLYLTGSNSSLLSNEIATLIGGRYVEIKMLPLSFKEFAQATNQAANLYSAYRQYIQTSSFPYVTELLESPQEINSYLEGIYNTILVKDIIDRKRISDTLVLKSVTQFLFDNIGLELSSKKIADTLTSSSRKSDSKTIEKYVSALEESFIVYRANRYNIKGKEYLKSLEKYYAADVGLRNFMLGKKAMDVGHILENVVYLELLRRGYSVYVGKIDAFEVDFVAQNQNGNTYIQVAASVRDYSTLERELKPLKMIKDNYSKMILTLDDDPEADYDGIIRKNALEWLME</sequence>
<evidence type="ECO:0000259" key="2">
    <source>
        <dbReference type="Pfam" id="PF13635"/>
    </source>
</evidence>
<dbReference type="InterPro" id="IPR025420">
    <property type="entry name" value="DUF4143"/>
</dbReference>
<dbReference type="SUPFAM" id="SSF52540">
    <property type="entry name" value="P-loop containing nucleoside triphosphate hydrolases"/>
    <property type="match status" value="1"/>
</dbReference>
<reference evidence="3 4" key="1">
    <citation type="journal article" date="2021" name="Microbiol. Resour. Announc.">
        <title>Complete Genome Sequences of Three Human Oral Treponema parvum Isolates.</title>
        <authorList>
            <person name="Zeng H."/>
            <person name="Watt R.M."/>
        </authorList>
    </citation>
    <scope>NUCLEOTIDE SEQUENCE [LARGE SCALE GENOMIC DNA]</scope>
    <source>
        <strain evidence="3 4">ATCC 700770</strain>
    </source>
</reference>
<organism evidence="3 4">
    <name type="scientific">Treponema parvum</name>
    <dbReference type="NCBI Taxonomy" id="138851"/>
    <lineage>
        <taxon>Bacteria</taxon>
        <taxon>Pseudomonadati</taxon>
        <taxon>Spirochaetota</taxon>
        <taxon>Spirochaetia</taxon>
        <taxon>Spirochaetales</taxon>
        <taxon>Treponemataceae</taxon>
        <taxon>Treponema</taxon>
    </lineage>
</organism>
<dbReference type="PANTHER" id="PTHR33295:SF20">
    <property type="entry name" value="ATPASE"/>
    <property type="match status" value="1"/>
</dbReference>
<evidence type="ECO:0000259" key="1">
    <source>
        <dbReference type="Pfam" id="PF13173"/>
    </source>
</evidence>